<dbReference type="GO" id="GO:0016740">
    <property type="term" value="F:transferase activity"/>
    <property type="evidence" value="ECO:0007669"/>
    <property type="project" value="UniProtKB-KW"/>
</dbReference>
<keyword evidence="1" id="KW-0808">Transferase</keyword>
<sequence length="283" mass="31909">MARTIQEIQSQIIDKIASTRELQALNNISNTSIYRLFVYVVAVCQWTLDQLFDLHKQEVNDLISRMKPHSMKWYAEKAKLFQYGFNLKQESDEYDNTNATTEEITASRVVNLCAIVEQTDGRGVLALRVKAASNQGNLKKLTPDQLLSFTTYMNTVKDAGVRLLVSSDPADNLRLKINIYYNPLVLDGNGSRLDGNGPNPVVAAIKNYLTQLPFNGWLVLTYLTDALQQVDGVVIPQILQAEARYGSLPFKAFDVMYQPDAGYLSIDEEHDLDIHYIPQSTII</sequence>
<dbReference type="AlphaFoldDB" id="A0A365XQB3"/>
<accession>A0A365XQB3</accession>
<keyword evidence="2" id="KW-1185">Reference proteome</keyword>
<evidence type="ECO:0000313" key="1">
    <source>
        <dbReference type="EMBL" id="RBL88527.1"/>
    </source>
</evidence>
<comment type="caution">
    <text evidence="1">The sequence shown here is derived from an EMBL/GenBank/DDBJ whole genome shotgun (WGS) entry which is preliminary data.</text>
</comment>
<dbReference type="EMBL" id="QFFJ01000002">
    <property type="protein sequence ID" value="RBL88527.1"/>
    <property type="molecule type" value="Genomic_DNA"/>
</dbReference>
<dbReference type="RefSeq" id="WP_113617269.1">
    <property type="nucleotide sequence ID" value="NZ_QFFJ01000002.1"/>
</dbReference>
<reference evidence="1 2" key="1">
    <citation type="submission" date="2018-05" db="EMBL/GenBank/DDBJ databases">
        <title>Chitinophaga sp. K3CV102501T nov., isolated from isolated from a monsoon evergreen broad-leaved forest soil.</title>
        <authorList>
            <person name="Lv Y."/>
        </authorList>
    </citation>
    <scope>NUCLEOTIDE SEQUENCE [LARGE SCALE GENOMIC DNA]</scope>
    <source>
        <strain evidence="1 2">GDMCC 1.1325</strain>
    </source>
</reference>
<dbReference type="OrthoDB" id="1053324at2"/>
<name>A0A365XQB3_9BACT</name>
<gene>
    <name evidence="1" type="ORF">DF182_18280</name>
</gene>
<protein>
    <submittedName>
        <fullName evidence="1">Nucleotidyltransferase</fullName>
    </submittedName>
</protein>
<dbReference type="Proteomes" id="UP000253410">
    <property type="component" value="Unassembled WGS sequence"/>
</dbReference>
<evidence type="ECO:0000313" key="2">
    <source>
        <dbReference type="Proteomes" id="UP000253410"/>
    </source>
</evidence>
<organism evidence="1 2">
    <name type="scientific">Chitinophaga flava</name>
    <dbReference type="NCBI Taxonomy" id="2259036"/>
    <lineage>
        <taxon>Bacteria</taxon>
        <taxon>Pseudomonadati</taxon>
        <taxon>Bacteroidota</taxon>
        <taxon>Chitinophagia</taxon>
        <taxon>Chitinophagales</taxon>
        <taxon>Chitinophagaceae</taxon>
        <taxon>Chitinophaga</taxon>
    </lineage>
</organism>
<proteinExistence type="predicted"/>